<dbReference type="Gene3D" id="3.90.1150.10">
    <property type="entry name" value="Aspartate Aminotransferase, domain 1"/>
    <property type="match status" value="1"/>
</dbReference>
<dbReference type="PIRSF" id="PIRSF000390">
    <property type="entry name" value="PLP_StrS"/>
    <property type="match status" value="1"/>
</dbReference>
<dbReference type="InterPro" id="IPR000653">
    <property type="entry name" value="DegT/StrS_aminotransferase"/>
</dbReference>
<sequence>MNAGSVRPAVPFLDLAPMTREVMPEIVRRWDDIVASSAFIGGQLVEQFEDDWADYCGTRYAVGLANGTDALHLSLRALGVGPGDEVVLPANTFVATAEAVVLAGAVPRFADVAEDTLLLTPSTVEDAITPRTRAVIAVHLYGQMPDMDGILQVTRRVGVPLVEDAAQAHGASWRGIRAGAYGAVGCFSFYPGKNLGAFGDAGAVVTRDAGLAAALRSLRDHGRAAGEHVRHERIGTNSRLDAVQAAVLAAKLPHLDDWNTARRRIATRYAEGFAGLPLRTVVEKPDAYGVHHLAVVRVPQRDRFRAALADLGVATGVHYPTACHRIPAYREFSTGPLPVAERAAAEVVSLPMYPHLTDDHVLRVVKAVGEACDER</sequence>
<dbReference type="InterPro" id="IPR015424">
    <property type="entry name" value="PyrdxlP-dep_Trfase"/>
</dbReference>
<dbReference type="EMBL" id="BOMB01000015">
    <property type="protein sequence ID" value="GID11921.1"/>
    <property type="molecule type" value="Genomic_DNA"/>
</dbReference>
<evidence type="ECO:0000313" key="7">
    <source>
        <dbReference type="Proteomes" id="UP000612808"/>
    </source>
</evidence>
<dbReference type="Proteomes" id="UP000612808">
    <property type="component" value="Unassembled WGS sequence"/>
</dbReference>
<feature type="modified residue" description="N6-(pyridoxal phosphate)lysine" evidence="4">
    <location>
        <position position="193"/>
    </location>
</feature>
<dbReference type="RefSeq" id="WP_239076663.1">
    <property type="nucleotide sequence ID" value="NZ_BAAAZM010000005.1"/>
</dbReference>
<name>A0A8J3IXM3_9ACTN</name>
<dbReference type="SUPFAM" id="SSF53383">
    <property type="entry name" value="PLP-dependent transferases"/>
    <property type="match status" value="1"/>
</dbReference>
<organism evidence="6 7">
    <name type="scientific">Actinocatenispora rupis</name>
    <dbReference type="NCBI Taxonomy" id="519421"/>
    <lineage>
        <taxon>Bacteria</taxon>
        <taxon>Bacillati</taxon>
        <taxon>Actinomycetota</taxon>
        <taxon>Actinomycetes</taxon>
        <taxon>Micromonosporales</taxon>
        <taxon>Micromonosporaceae</taxon>
        <taxon>Actinocatenispora</taxon>
    </lineage>
</organism>
<dbReference type="Pfam" id="PF01041">
    <property type="entry name" value="DegT_DnrJ_EryC1"/>
    <property type="match status" value="1"/>
</dbReference>
<dbReference type="Gene3D" id="3.40.640.10">
    <property type="entry name" value="Type I PLP-dependent aspartate aminotransferase-like (Major domain)"/>
    <property type="match status" value="1"/>
</dbReference>
<dbReference type="GO" id="GO:0030170">
    <property type="term" value="F:pyridoxal phosphate binding"/>
    <property type="evidence" value="ECO:0007669"/>
    <property type="project" value="TreeGrafter"/>
</dbReference>
<keyword evidence="7" id="KW-1185">Reference proteome</keyword>
<evidence type="ECO:0000256" key="4">
    <source>
        <dbReference type="PIRSR" id="PIRSR000390-2"/>
    </source>
</evidence>
<dbReference type="GO" id="GO:0008483">
    <property type="term" value="F:transaminase activity"/>
    <property type="evidence" value="ECO:0007669"/>
    <property type="project" value="UniProtKB-KW"/>
</dbReference>
<dbReference type="GO" id="GO:0000271">
    <property type="term" value="P:polysaccharide biosynthetic process"/>
    <property type="evidence" value="ECO:0007669"/>
    <property type="project" value="TreeGrafter"/>
</dbReference>
<dbReference type="AlphaFoldDB" id="A0A8J3IXM3"/>
<dbReference type="PANTHER" id="PTHR30244:SF36">
    <property type="entry name" value="3-OXO-GLUCOSE-6-PHOSPHATE:GLUTAMATE AMINOTRANSFERASE"/>
    <property type="match status" value="1"/>
</dbReference>
<keyword evidence="6" id="KW-0032">Aminotransferase</keyword>
<comment type="caution">
    <text evidence="6">The sequence shown here is derived from an EMBL/GenBank/DDBJ whole genome shotgun (WGS) entry which is preliminary data.</text>
</comment>
<keyword evidence="1 4" id="KW-0663">Pyridoxal phosphate</keyword>
<comment type="similarity">
    <text evidence="2 5">Belongs to the DegT/DnrJ/EryC1 family.</text>
</comment>
<keyword evidence="6" id="KW-0808">Transferase</keyword>
<dbReference type="CDD" id="cd00616">
    <property type="entry name" value="AHBA_syn"/>
    <property type="match status" value="1"/>
</dbReference>
<evidence type="ECO:0000313" key="6">
    <source>
        <dbReference type="EMBL" id="GID11921.1"/>
    </source>
</evidence>
<dbReference type="PANTHER" id="PTHR30244">
    <property type="entry name" value="TRANSAMINASE"/>
    <property type="match status" value="1"/>
</dbReference>
<dbReference type="InterPro" id="IPR015422">
    <property type="entry name" value="PyrdxlP-dep_Trfase_small"/>
</dbReference>
<gene>
    <name evidence="6" type="ORF">Aru02nite_28100</name>
</gene>
<proteinExistence type="inferred from homology"/>
<evidence type="ECO:0000256" key="5">
    <source>
        <dbReference type="RuleBase" id="RU004508"/>
    </source>
</evidence>
<accession>A0A8J3IXM3</accession>
<evidence type="ECO:0000256" key="1">
    <source>
        <dbReference type="ARBA" id="ARBA00022898"/>
    </source>
</evidence>
<protein>
    <submittedName>
        <fullName evidence="6">Aminotransferase</fullName>
    </submittedName>
</protein>
<evidence type="ECO:0000256" key="3">
    <source>
        <dbReference type="PIRSR" id="PIRSR000390-1"/>
    </source>
</evidence>
<feature type="active site" description="Proton acceptor" evidence="3">
    <location>
        <position position="193"/>
    </location>
</feature>
<dbReference type="InterPro" id="IPR015421">
    <property type="entry name" value="PyrdxlP-dep_Trfase_major"/>
</dbReference>
<reference evidence="6" key="1">
    <citation type="submission" date="2021-01" db="EMBL/GenBank/DDBJ databases">
        <title>Whole genome shotgun sequence of Actinocatenispora rupis NBRC 107355.</title>
        <authorList>
            <person name="Komaki H."/>
            <person name="Tamura T."/>
        </authorList>
    </citation>
    <scope>NUCLEOTIDE SEQUENCE</scope>
    <source>
        <strain evidence="6">NBRC 107355</strain>
    </source>
</reference>
<evidence type="ECO:0000256" key="2">
    <source>
        <dbReference type="ARBA" id="ARBA00037999"/>
    </source>
</evidence>